<feature type="non-terminal residue" evidence="1">
    <location>
        <position position="1"/>
    </location>
</feature>
<proteinExistence type="predicted"/>
<organism evidence="1 2">
    <name type="scientific">Pseudomonas amygdali pv. mori str. 301020</name>
    <dbReference type="NCBI Taxonomy" id="629261"/>
    <lineage>
        <taxon>Bacteria</taxon>
        <taxon>Pseudomonadati</taxon>
        <taxon>Pseudomonadota</taxon>
        <taxon>Gammaproteobacteria</taxon>
        <taxon>Pseudomonadales</taxon>
        <taxon>Pseudomonadaceae</taxon>
        <taxon>Pseudomonas</taxon>
        <taxon>Pseudomonas amygdali</taxon>
    </lineage>
</organism>
<sequence length="33" mass="3629">GRRFGPIAVEGEIAPTTIARLHLDRIPDETTIL</sequence>
<evidence type="ECO:0000313" key="2">
    <source>
        <dbReference type="Proteomes" id="UP000003465"/>
    </source>
</evidence>
<feature type="non-terminal residue" evidence="1">
    <location>
        <position position="33"/>
    </location>
</feature>
<dbReference type="AlphaFoldDB" id="A0A656GNA0"/>
<reference evidence="1 2" key="1">
    <citation type="journal article" date="2011" name="PLoS Pathog.">
        <title>Dynamic evolution of pathogenicity revealed by sequencing and comparative genomics of 19 Pseudomonas syringae isolates.</title>
        <authorList>
            <person name="Baltrus D.A."/>
            <person name="Nishimura M.T."/>
            <person name="Romanchuk A."/>
            <person name="Chang J.H."/>
            <person name="Mukhtar M.S."/>
            <person name="Cherkis K."/>
            <person name="Roach J."/>
            <person name="Grant S.R."/>
            <person name="Jones C.D."/>
            <person name="Dangl J.L."/>
        </authorList>
    </citation>
    <scope>NUCLEOTIDE SEQUENCE [LARGE SCALE GENOMIC DNA]</scope>
    <source>
        <strain evidence="1 2">301020</strain>
    </source>
</reference>
<evidence type="ECO:0000313" key="1">
    <source>
        <dbReference type="EMBL" id="EGH27064.1"/>
    </source>
</evidence>
<name>A0A656GNA0_PSEA0</name>
<protein>
    <submittedName>
        <fullName evidence="1">Uncharacterized protein</fullName>
    </submittedName>
</protein>
<gene>
    <name evidence="1" type="ORF">PSYMO_38473</name>
</gene>
<dbReference type="Proteomes" id="UP000003465">
    <property type="component" value="Unassembled WGS sequence"/>
</dbReference>
<comment type="caution">
    <text evidence="1">The sequence shown here is derived from an EMBL/GenBank/DDBJ whole genome shotgun (WGS) entry which is preliminary data.</text>
</comment>
<accession>A0A656GNA0</accession>
<dbReference type="EMBL" id="AEAG01003278">
    <property type="protein sequence ID" value="EGH27064.1"/>
    <property type="molecule type" value="Genomic_DNA"/>
</dbReference>